<proteinExistence type="predicted"/>
<evidence type="ECO:0000259" key="1">
    <source>
        <dbReference type="Pfam" id="PF00501"/>
    </source>
</evidence>
<dbReference type="Pfam" id="PF00501">
    <property type="entry name" value="AMP-binding"/>
    <property type="match status" value="1"/>
</dbReference>
<dbReference type="InterPro" id="IPR042099">
    <property type="entry name" value="ANL_N_sf"/>
</dbReference>
<dbReference type="InterPro" id="IPR020845">
    <property type="entry name" value="AMP-binding_CS"/>
</dbReference>
<sequence length="536" mass="57373">MSGATPAASTPRHRAVNLAHLLTQTARRLPHRDAIVHGDVRWTWRELDRRVSALAAELLRRGLAPGDCVLLDGPNHPEFIQAMFAVWRAGGVLAPVNSRLHDADIKKIASVCRPVAMVAHASTTSHVAAVLSERDLPAGVLGLALEGTGAISGVADSEEAVADASVWAGDPAWYFFTSGTSGTPKAAVLTHDQLGYVVTNHLADLMPTTDETHSSLVVAPLSHGAGVHLLPQVARGATTVIPASPSLVPAEAWALVERERVSNIFTVPTIVKLLVEDPSVDEHDHSTLQYVVYAGAPMPSVDQQRARATLGDVLVQYYGLAEVTGNITVLPSRNHGRPSPAGVDFGTCGYPRTGMQVSIQDDDGAELAAGEAGEICVAGPGVFREYLDNPAANASAFRDGWFRTGDIGFVDDEGFLFITGRLSDMYISGGSNVHPRDIEEKMLAHPAVREAVVLGMPDPTWGEVGVAVCVLDPATTVDAEELRAWLAPRMARYKVPRDVVFWDELPRSGYGKVVRRTIRDELVARGWRPAAEKAPV</sequence>
<comment type="caution">
    <text evidence="3">The sequence shown here is derived from an EMBL/GenBank/DDBJ whole genome shotgun (WGS) entry which is preliminary data.</text>
</comment>
<feature type="domain" description="AMP-binding enzyme C-terminal" evidence="2">
    <location>
        <begin position="438"/>
        <end position="512"/>
    </location>
</feature>
<dbReference type="EMBL" id="JADIVZ010000001">
    <property type="protein sequence ID" value="MBF4160748.1"/>
    <property type="molecule type" value="Genomic_DNA"/>
</dbReference>
<dbReference type="Gene3D" id="3.30.300.30">
    <property type="match status" value="1"/>
</dbReference>
<dbReference type="AlphaFoldDB" id="A0A930Y9U8"/>
<evidence type="ECO:0000313" key="3">
    <source>
        <dbReference type="EMBL" id="MBF4160748.1"/>
    </source>
</evidence>
<evidence type="ECO:0000313" key="4">
    <source>
        <dbReference type="Proteomes" id="UP000656804"/>
    </source>
</evidence>
<gene>
    <name evidence="3" type="ORF">ISG29_03545</name>
</gene>
<dbReference type="PROSITE" id="PS00455">
    <property type="entry name" value="AMP_BINDING"/>
    <property type="match status" value="1"/>
</dbReference>
<dbReference type="Pfam" id="PF13193">
    <property type="entry name" value="AMP-binding_C"/>
    <property type="match status" value="1"/>
</dbReference>
<protein>
    <submittedName>
        <fullName evidence="3">AMP-binding protein</fullName>
    </submittedName>
</protein>
<dbReference type="Proteomes" id="UP000656804">
    <property type="component" value="Unassembled WGS sequence"/>
</dbReference>
<dbReference type="Gene3D" id="3.40.50.12780">
    <property type="entry name" value="N-terminal domain of ligase-like"/>
    <property type="match status" value="1"/>
</dbReference>
<dbReference type="InterPro" id="IPR045851">
    <property type="entry name" value="AMP-bd_C_sf"/>
</dbReference>
<feature type="domain" description="AMP-dependent synthetase/ligase" evidence="1">
    <location>
        <begin position="23"/>
        <end position="387"/>
    </location>
</feature>
<reference evidence="3" key="1">
    <citation type="submission" date="2020-11" db="EMBL/GenBank/DDBJ databases">
        <title>Nocardioides sp. CBS4Y-1, whole genome shotgun sequence.</title>
        <authorList>
            <person name="Tuo L."/>
        </authorList>
    </citation>
    <scope>NUCLEOTIDE SEQUENCE</scope>
    <source>
        <strain evidence="3">CBS4Y-1</strain>
    </source>
</reference>
<dbReference type="PANTHER" id="PTHR43767:SF1">
    <property type="entry name" value="NONRIBOSOMAL PEPTIDE SYNTHASE PES1 (EUROFUNG)-RELATED"/>
    <property type="match status" value="1"/>
</dbReference>
<organism evidence="3 4">
    <name type="scientific">Nocardioides acrostichi</name>
    <dbReference type="NCBI Taxonomy" id="2784339"/>
    <lineage>
        <taxon>Bacteria</taxon>
        <taxon>Bacillati</taxon>
        <taxon>Actinomycetota</taxon>
        <taxon>Actinomycetes</taxon>
        <taxon>Propionibacteriales</taxon>
        <taxon>Nocardioidaceae</taxon>
        <taxon>Nocardioides</taxon>
    </lineage>
</organism>
<dbReference type="GO" id="GO:0016878">
    <property type="term" value="F:acid-thiol ligase activity"/>
    <property type="evidence" value="ECO:0007669"/>
    <property type="project" value="UniProtKB-ARBA"/>
</dbReference>
<evidence type="ECO:0000259" key="2">
    <source>
        <dbReference type="Pfam" id="PF13193"/>
    </source>
</evidence>
<dbReference type="RefSeq" id="WP_194501929.1">
    <property type="nucleotide sequence ID" value="NZ_JADIVZ010000001.1"/>
</dbReference>
<keyword evidence="4" id="KW-1185">Reference proteome</keyword>
<dbReference type="PANTHER" id="PTHR43767">
    <property type="entry name" value="LONG-CHAIN-FATTY-ACID--COA LIGASE"/>
    <property type="match status" value="1"/>
</dbReference>
<dbReference type="SUPFAM" id="SSF56801">
    <property type="entry name" value="Acetyl-CoA synthetase-like"/>
    <property type="match status" value="1"/>
</dbReference>
<accession>A0A930Y9U8</accession>
<dbReference type="InterPro" id="IPR000873">
    <property type="entry name" value="AMP-dep_synth/lig_dom"/>
</dbReference>
<dbReference type="InterPro" id="IPR025110">
    <property type="entry name" value="AMP-bd_C"/>
</dbReference>
<dbReference type="InterPro" id="IPR050237">
    <property type="entry name" value="ATP-dep_AMP-bd_enzyme"/>
</dbReference>
<name>A0A930Y9U8_9ACTN</name>